<feature type="transmembrane region" description="Helical" evidence="1">
    <location>
        <begin position="234"/>
        <end position="254"/>
    </location>
</feature>
<dbReference type="GO" id="GO:0016020">
    <property type="term" value="C:membrane"/>
    <property type="evidence" value="ECO:0007669"/>
    <property type="project" value="TreeGrafter"/>
</dbReference>
<organism evidence="4 5">
    <name type="scientific">Lolliginicoccus lacisalsi</name>
    <dbReference type="NCBI Taxonomy" id="2742202"/>
    <lineage>
        <taxon>Bacteria</taxon>
        <taxon>Bacillati</taxon>
        <taxon>Actinomycetota</taxon>
        <taxon>Actinomycetes</taxon>
        <taxon>Mycobacteriales</taxon>
        <taxon>Hoyosellaceae</taxon>
        <taxon>Lolliginicoccus</taxon>
    </lineage>
</organism>
<dbReference type="GO" id="GO:0016747">
    <property type="term" value="F:acyltransferase activity, transferring groups other than amino-acyl groups"/>
    <property type="evidence" value="ECO:0007669"/>
    <property type="project" value="InterPro"/>
</dbReference>
<dbReference type="Pfam" id="PF19040">
    <property type="entry name" value="SGNH"/>
    <property type="match status" value="1"/>
</dbReference>
<dbReference type="PANTHER" id="PTHR23028:SF53">
    <property type="entry name" value="ACYL_TRANSF_3 DOMAIN-CONTAINING PROTEIN"/>
    <property type="match status" value="1"/>
</dbReference>
<feature type="transmembrane region" description="Helical" evidence="1">
    <location>
        <begin position="372"/>
        <end position="394"/>
    </location>
</feature>
<gene>
    <name evidence="4" type="ORF">HT102_14945</name>
</gene>
<dbReference type="Proteomes" id="UP000642993">
    <property type="component" value="Unassembled WGS sequence"/>
</dbReference>
<feature type="transmembrane region" description="Helical" evidence="1">
    <location>
        <begin position="142"/>
        <end position="161"/>
    </location>
</feature>
<feature type="transmembrane region" description="Helical" evidence="1">
    <location>
        <begin position="71"/>
        <end position="89"/>
    </location>
</feature>
<keyword evidence="4" id="KW-0012">Acyltransferase</keyword>
<evidence type="ECO:0000259" key="2">
    <source>
        <dbReference type="Pfam" id="PF01757"/>
    </source>
</evidence>
<evidence type="ECO:0000313" key="4">
    <source>
        <dbReference type="EMBL" id="MBD8507784.1"/>
    </source>
</evidence>
<dbReference type="EMBL" id="JACYWE010000010">
    <property type="protein sequence ID" value="MBD8507784.1"/>
    <property type="molecule type" value="Genomic_DNA"/>
</dbReference>
<dbReference type="RefSeq" id="WP_192040237.1">
    <property type="nucleotide sequence ID" value="NZ_JACYWE010000010.1"/>
</dbReference>
<keyword evidence="5" id="KW-1185">Reference proteome</keyword>
<proteinExistence type="predicted"/>
<protein>
    <submittedName>
        <fullName evidence="4">Acyltransferase</fullName>
    </submittedName>
</protein>
<dbReference type="PANTHER" id="PTHR23028">
    <property type="entry name" value="ACETYLTRANSFERASE"/>
    <property type="match status" value="1"/>
</dbReference>
<dbReference type="GO" id="GO:0009103">
    <property type="term" value="P:lipopolysaccharide biosynthetic process"/>
    <property type="evidence" value="ECO:0007669"/>
    <property type="project" value="TreeGrafter"/>
</dbReference>
<feature type="transmembrane region" description="Helical" evidence="1">
    <location>
        <begin position="291"/>
        <end position="316"/>
    </location>
</feature>
<feature type="transmembrane region" description="Helical" evidence="1">
    <location>
        <begin position="260"/>
        <end position="279"/>
    </location>
</feature>
<feature type="transmembrane region" description="Helical" evidence="1">
    <location>
        <begin position="328"/>
        <end position="346"/>
    </location>
</feature>
<feature type="domain" description="SGNH" evidence="3">
    <location>
        <begin position="456"/>
        <end position="672"/>
    </location>
</feature>
<comment type="caution">
    <text evidence="4">The sequence shown here is derived from an EMBL/GenBank/DDBJ whole genome shotgun (WGS) entry which is preliminary data.</text>
</comment>
<keyword evidence="1" id="KW-0812">Transmembrane</keyword>
<feature type="transmembrane region" description="Helical" evidence="1">
    <location>
        <begin position="34"/>
        <end position="51"/>
    </location>
</feature>
<evidence type="ECO:0000313" key="5">
    <source>
        <dbReference type="Proteomes" id="UP000642993"/>
    </source>
</evidence>
<reference evidence="4" key="1">
    <citation type="submission" date="2020-09" db="EMBL/GenBank/DDBJ databases">
        <title>Hoyosella lacisalsi sp. nov., a halotolerant actinobacterium isolated from soil of Lake Gudzhirganskoe.</title>
        <authorList>
            <person name="Yang Q."/>
            <person name="Guo P.Y."/>
            <person name="Liu S.W."/>
            <person name="Li F.N."/>
            <person name="Sun C.H."/>
        </authorList>
    </citation>
    <scope>NUCLEOTIDE SEQUENCE</scope>
    <source>
        <strain evidence="4">G463</strain>
    </source>
</reference>
<dbReference type="Pfam" id="PF01757">
    <property type="entry name" value="Acyl_transf_3"/>
    <property type="match status" value="1"/>
</dbReference>
<dbReference type="InterPro" id="IPR043968">
    <property type="entry name" value="SGNH"/>
</dbReference>
<feature type="transmembrane region" description="Helical" evidence="1">
    <location>
        <begin position="173"/>
        <end position="195"/>
    </location>
</feature>
<feature type="transmembrane region" description="Helical" evidence="1">
    <location>
        <begin position="207"/>
        <end position="227"/>
    </location>
</feature>
<dbReference type="InterPro" id="IPR050879">
    <property type="entry name" value="Acyltransferase_3"/>
</dbReference>
<accession>A0A927PN59</accession>
<name>A0A927PN59_9ACTN</name>
<feature type="domain" description="Acyltransferase 3" evidence="2">
    <location>
        <begin position="6"/>
        <end position="343"/>
    </location>
</feature>
<dbReference type="InterPro" id="IPR002656">
    <property type="entry name" value="Acyl_transf_3_dom"/>
</dbReference>
<keyword evidence="1" id="KW-1133">Transmembrane helix</keyword>
<keyword evidence="4" id="KW-0808">Transferase</keyword>
<sequence length="682" mass="74580">MQYRLDLDGLRGLAILLVVAYHVWALGVSGGVDVFLALSGFFFVGMLLRTIRRGTDLSPLPVIKRLARRLLPALLTVLVATMIATYLLIPFTRWDEIAQQLLASAGYYQNWYLAIAAGDYLAADPSTSPLQHLWSMSVQGQFFLGTLLATYATAWIAQAVARRHPRRHIWSARAATGVILAVTIASFAYAAVHVLSRPSWNYYDTFARTWQLLLGGAIAALLPLIRVPAVARPVLALGGLAAIASTGILLDGRAQFPGPWALVPVLGAIAIIIAGANATRSDPVRTLLGSGPLVWLGSLAYAFYLWHWPILIFYLIHTTRPTATILEGLAIIVISLGCAWLTLRFIEAPLRYSRRNPAPSESRRRWKRRSTYPAVGLGLATVLMLAAAGGWLGYIANRDSSLQDPPGSRTHPGALALTDAAPVPEARLFPDPLDIERDHPVTAKDKCIANYTTADLVICEYGDPSAFRTIALVGGSHAEQWISALHPIGLARGFRVTVIVKMGCPMFDEPDPRHFDGLPYPECRDWNLRLAEHLIATQPDFVLTNSTRPLHDGTGDFIPGTYVEAFKALSRAGLNILGLRDNPWLWPFPNPAECLAGRNTPEDCGEPRSSVLRATDPAEEWAEQIPGMVALDMSDAICGPTACRAVEGNIAVYRDFNHLTASYVRSIIPELDRQLGDATAWW</sequence>
<evidence type="ECO:0000259" key="3">
    <source>
        <dbReference type="Pfam" id="PF19040"/>
    </source>
</evidence>
<keyword evidence="1" id="KW-0472">Membrane</keyword>
<dbReference type="AlphaFoldDB" id="A0A927PN59"/>
<evidence type="ECO:0000256" key="1">
    <source>
        <dbReference type="SAM" id="Phobius"/>
    </source>
</evidence>